<dbReference type="SMR" id="G4N4A3"/>
<evidence type="ECO:0000256" key="1">
    <source>
        <dbReference type="SAM" id="Coils"/>
    </source>
</evidence>
<reference key="2">
    <citation type="submission" date="2011-05" db="EMBL/GenBank/DDBJ databases">
        <title>The Genome Sequence of Magnaporthe oryzae 70-15.</title>
        <authorList>
            <consortium name="The Broad Institute Genome Sequencing Platform"/>
            <person name="Ma L.-J."/>
            <person name="Dead R."/>
            <person name="Young S.K."/>
            <person name="Zeng Q."/>
            <person name="Gargeya S."/>
            <person name="Fitzgerald M."/>
            <person name="Haas B."/>
            <person name="Abouelleil A."/>
            <person name="Alvarado L."/>
            <person name="Arachchi H.M."/>
            <person name="Berlin A."/>
            <person name="Brown A."/>
            <person name="Chapman S.B."/>
            <person name="Chen Z."/>
            <person name="Dunbar C."/>
            <person name="Freedman E."/>
            <person name="Gearin G."/>
            <person name="Gellesch M."/>
            <person name="Goldberg J."/>
            <person name="Griggs A."/>
            <person name="Gujja S."/>
            <person name="Heiman D."/>
            <person name="Howarth C."/>
            <person name="Larson L."/>
            <person name="Lui A."/>
            <person name="MacDonald P.J.P."/>
            <person name="Mehta T."/>
            <person name="Montmayeur A."/>
            <person name="Murphy C."/>
            <person name="Neiman D."/>
            <person name="Pearson M."/>
            <person name="Priest M."/>
            <person name="Roberts A."/>
            <person name="Saif S."/>
            <person name="Shea T."/>
            <person name="Shenoy N."/>
            <person name="Sisk P."/>
            <person name="Stolte C."/>
            <person name="Sykes S."/>
            <person name="Yandava C."/>
            <person name="Wortman J."/>
            <person name="Nusbaum C."/>
            <person name="Birren B."/>
        </authorList>
    </citation>
    <scope>NUCLEOTIDE SEQUENCE</scope>
    <source>
        <strain>70-15</strain>
    </source>
</reference>
<keyword evidence="4" id="KW-1185">Reference proteome</keyword>
<dbReference type="HOGENOM" id="CLU_1993061_0_0_1"/>
<dbReference type="GeneID" id="5049113"/>
<proteinExistence type="predicted"/>
<accession>G4N4A3</accession>
<keyword evidence="1" id="KW-0175">Coiled coil</keyword>
<evidence type="ECO:0000313" key="4">
    <source>
        <dbReference type="Proteomes" id="UP000009058"/>
    </source>
</evidence>
<dbReference type="InParanoid" id="G4N4A3"/>
<evidence type="ECO:0000256" key="2">
    <source>
        <dbReference type="SAM" id="MobiDB-lite"/>
    </source>
</evidence>
<feature type="region of interest" description="Disordered" evidence="2">
    <location>
        <begin position="1"/>
        <end position="22"/>
    </location>
</feature>
<reference evidence="3 4" key="1">
    <citation type="journal article" date="2005" name="Nature">
        <title>The genome sequence of the rice blast fungus Magnaporthe grisea.</title>
        <authorList>
            <person name="Dean R.A."/>
            <person name="Talbot N.J."/>
            <person name="Ebbole D.J."/>
            <person name="Farman M.L."/>
            <person name="Mitchell T.K."/>
            <person name="Orbach M.J."/>
            <person name="Thon M."/>
            <person name="Kulkarni R."/>
            <person name="Xu J.R."/>
            <person name="Pan H."/>
            <person name="Read N.D."/>
            <person name="Lee Y.H."/>
            <person name="Carbone I."/>
            <person name="Brown D."/>
            <person name="Oh Y.Y."/>
            <person name="Donofrio N."/>
            <person name="Jeong J.S."/>
            <person name="Soanes D.M."/>
            <person name="Djonovic S."/>
            <person name="Kolomiets E."/>
            <person name="Rehmeyer C."/>
            <person name="Li W."/>
            <person name="Harding M."/>
            <person name="Kim S."/>
            <person name="Lebrun M.H."/>
            <person name="Bohnert H."/>
            <person name="Coughlan S."/>
            <person name="Butler J."/>
            <person name="Calvo S."/>
            <person name="Ma L.J."/>
            <person name="Nicol R."/>
            <person name="Purcell S."/>
            <person name="Nusbaum C."/>
            <person name="Galagan J.E."/>
            <person name="Birren B.W."/>
        </authorList>
    </citation>
    <scope>NUCLEOTIDE SEQUENCE [LARGE SCALE GENOMIC DNA]</scope>
    <source>
        <strain evidence="4">70-15 / ATCC MYA-4617 / FGSC 8958</strain>
    </source>
</reference>
<sequence length="125" mass="13900">MLGLLAPAGGSEEATETDSHFGVFDGTTSGDVTAWIVPATYHLMEEDLRKMMAIIQRLKEDKEEAKQEVSIANSEAWGIQDQLDRVIAVAHENKKLEKTEAEELEEEVIQVHGSDSEEEVVVYNL</sequence>
<gene>
    <name evidence="3" type="ORF">MGG_13248</name>
</gene>
<dbReference type="VEuPathDB" id="FungiDB:MGG_13248"/>
<dbReference type="Proteomes" id="UP000009058">
    <property type="component" value="Chromosome 3"/>
</dbReference>
<name>G4N4A3_PYRO7</name>
<evidence type="ECO:0000313" key="3">
    <source>
        <dbReference type="EMBL" id="EHA51971.1"/>
    </source>
</evidence>
<organism evidence="3 4">
    <name type="scientific">Pyricularia oryzae (strain 70-15 / ATCC MYA-4617 / FGSC 8958)</name>
    <name type="common">Rice blast fungus</name>
    <name type="synonym">Magnaporthe oryzae</name>
    <dbReference type="NCBI Taxonomy" id="242507"/>
    <lineage>
        <taxon>Eukaryota</taxon>
        <taxon>Fungi</taxon>
        <taxon>Dikarya</taxon>
        <taxon>Ascomycota</taxon>
        <taxon>Pezizomycotina</taxon>
        <taxon>Sordariomycetes</taxon>
        <taxon>Sordariomycetidae</taxon>
        <taxon>Magnaporthales</taxon>
        <taxon>Pyriculariaceae</taxon>
        <taxon>Pyricularia</taxon>
    </lineage>
</organism>
<protein>
    <submittedName>
        <fullName evidence="3">Uncharacterized protein</fullName>
    </submittedName>
</protein>
<feature type="coiled-coil region" evidence="1">
    <location>
        <begin position="41"/>
        <end position="107"/>
    </location>
</feature>
<dbReference type="AlphaFoldDB" id="G4N4A3"/>
<dbReference type="EMBL" id="CM001233">
    <property type="protein sequence ID" value="EHA51971.1"/>
    <property type="molecule type" value="Genomic_DNA"/>
</dbReference>
<dbReference type="RefSeq" id="XP_003711778.1">
    <property type="nucleotide sequence ID" value="XM_003711730.1"/>
</dbReference>
<dbReference type="KEGG" id="mgr:MGG_13248"/>